<dbReference type="Proteomes" id="UP000317023">
    <property type="component" value="Unassembled WGS sequence"/>
</dbReference>
<dbReference type="EMBL" id="SGOE01000013">
    <property type="protein sequence ID" value="TRA99356.1"/>
    <property type="molecule type" value="Genomic_DNA"/>
</dbReference>
<proteinExistence type="predicted"/>
<organism evidence="2 3">
    <name type="scientific">Agrobacterium tumefaciens</name>
    <dbReference type="NCBI Taxonomy" id="358"/>
    <lineage>
        <taxon>Bacteria</taxon>
        <taxon>Pseudomonadati</taxon>
        <taxon>Pseudomonadota</taxon>
        <taxon>Alphaproteobacteria</taxon>
        <taxon>Hyphomicrobiales</taxon>
        <taxon>Rhizobiaceae</taxon>
        <taxon>Rhizobium/Agrobacterium group</taxon>
        <taxon>Agrobacterium</taxon>
        <taxon>Agrobacterium tumefaciens complex</taxon>
    </lineage>
</organism>
<evidence type="ECO:0000313" key="2">
    <source>
        <dbReference type="EMBL" id="TRA99356.1"/>
    </source>
</evidence>
<evidence type="ECO:0000256" key="1">
    <source>
        <dbReference type="SAM" id="MobiDB-lite"/>
    </source>
</evidence>
<gene>
    <name evidence="2" type="ORF">EXN61_26615</name>
</gene>
<dbReference type="GO" id="GO:0006355">
    <property type="term" value="P:regulation of DNA-templated transcription"/>
    <property type="evidence" value="ECO:0007669"/>
    <property type="project" value="InterPro"/>
</dbReference>
<dbReference type="SUPFAM" id="SSF47598">
    <property type="entry name" value="Ribbon-helix-helix"/>
    <property type="match status" value="1"/>
</dbReference>
<reference evidence="2 3" key="1">
    <citation type="journal article" date="2019" name="Appl. Microbiol. Biotechnol.">
        <title>Differential efficiency of wild type rhizogenic strains for rol gene transformation of plants.</title>
        <authorList>
            <person name="Desmet S."/>
            <person name="De Keyser E."/>
            <person name="Van Vaerenbergh J."/>
            <person name="Baeyen S."/>
            <person name="Van Huylenbroeck J."/>
            <person name="Geelen D."/>
            <person name="Dhooghe E."/>
        </authorList>
    </citation>
    <scope>NUCLEOTIDE SEQUENCE [LARGE SCALE GENOMIC DNA]</scope>
    <source>
        <strain evidence="2 3">MAFF210266</strain>
    </source>
</reference>
<dbReference type="RefSeq" id="WP_142860135.1">
    <property type="nucleotide sequence ID" value="NZ_SGOE01000013.1"/>
</dbReference>
<dbReference type="AlphaFoldDB" id="A0A546XF12"/>
<evidence type="ECO:0000313" key="3">
    <source>
        <dbReference type="Proteomes" id="UP000317023"/>
    </source>
</evidence>
<accession>A0A546XF12</accession>
<feature type="region of interest" description="Disordered" evidence="1">
    <location>
        <begin position="1"/>
        <end position="33"/>
    </location>
</feature>
<dbReference type="InterPro" id="IPR010985">
    <property type="entry name" value="Ribbon_hlx_hlx"/>
</dbReference>
<comment type="caution">
    <text evidence="2">The sequence shown here is derived from an EMBL/GenBank/DDBJ whole genome shotgun (WGS) entry which is preliminary data.</text>
</comment>
<sequence length="84" mass="9188">MTARTEKRGFAQRPADPDGWIKGADTPSPRSGAAATFTARLTIDITPELRGRIKIAAFSRSVTVADMLRDLLEREFPDTQGDTP</sequence>
<protein>
    <recommendedName>
        <fullName evidence="4">Plasmid segregation centromere-binding protein ParG</fullName>
    </recommendedName>
</protein>
<name>A0A546XF12_AGRTU</name>
<evidence type="ECO:0008006" key="4">
    <source>
        <dbReference type="Google" id="ProtNLM"/>
    </source>
</evidence>